<evidence type="ECO:0000313" key="3">
    <source>
        <dbReference type="EMBL" id="TYO63873.1"/>
    </source>
</evidence>
<evidence type="ECO:0000313" key="4">
    <source>
        <dbReference type="Proteomes" id="UP000324797"/>
    </source>
</evidence>
<dbReference type="AlphaFoldDB" id="A0A5S4YIK2"/>
<dbReference type="NCBIfam" id="TIGR01630">
    <property type="entry name" value="psiM2_ORF9"/>
    <property type="match status" value="1"/>
</dbReference>
<dbReference type="Gene3D" id="3.30.420.240">
    <property type="match status" value="1"/>
</dbReference>
<keyword evidence="4" id="KW-1185">Reference proteome</keyword>
<dbReference type="InterPro" id="IPR006517">
    <property type="entry name" value="Phage_terminase_lsu-like_C"/>
</dbReference>
<reference evidence="3 4" key="1">
    <citation type="submission" date="2019-08" db="EMBL/GenBank/DDBJ databases">
        <title>Bradyrhizobium hipponensis sp. nov., a rhizobium isolated from a Lupinus angustifolius root nodule in Tunisia.</title>
        <authorList>
            <person name="Off K."/>
            <person name="Rejili M."/>
            <person name="Mars M."/>
            <person name="Brachmann A."/>
            <person name="Marin M."/>
        </authorList>
    </citation>
    <scope>NUCLEOTIDE SEQUENCE [LARGE SCALE GENOMIC DNA]</scope>
    <source>
        <strain evidence="4">aSej3</strain>
    </source>
</reference>
<dbReference type="InterPro" id="IPR035421">
    <property type="entry name" value="Terminase_6C"/>
</dbReference>
<dbReference type="Proteomes" id="UP000324797">
    <property type="component" value="Unassembled WGS sequence"/>
</dbReference>
<dbReference type="RefSeq" id="WP_148742172.1">
    <property type="nucleotide sequence ID" value="NZ_VSTH01000086.1"/>
</dbReference>
<dbReference type="Pfam" id="PF17289">
    <property type="entry name" value="Terminase_6C"/>
    <property type="match status" value="1"/>
</dbReference>
<name>A0A5S4YIK2_9BRAD</name>
<proteinExistence type="predicted"/>
<dbReference type="EMBL" id="VSTH01000086">
    <property type="protein sequence ID" value="TYO63873.1"/>
    <property type="molecule type" value="Genomic_DNA"/>
</dbReference>
<keyword evidence="1" id="KW-1188">Viral release from host cell</keyword>
<gene>
    <name evidence="3" type="primary">terL</name>
    <name evidence="3" type="ORF">FXV83_24965</name>
</gene>
<evidence type="ECO:0000259" key="2">
    <source>
        <dbReference type="Pfam" id="PF17289"/>
    </source>
</evidence>
<evidence type="ECO:0000256" key="1">
    <source>
        <dbReference type="ARBA" id="ARBA00022612"/>
    </source>
</evidence>
<protein>
    <submittedName>
        <fullName evidence="3">Phage terminase large subunit</fullName>
    </submittedName>
</protein>
<feature type="domain" description="Terminase large subunit gp17-like C-terminal" evidence="2">
    <location>
        <begin position="312"/>
        <end position="452"/>
    </location>
</feature>
<organism evidence="3 4">
    <name type="scientific">Bradyrhizobium hipponense</name>
    <dbReference type="NCBI Taxonomy" id="2605638"/>
    <lineage>
        <taxon>Bacteria</taxon>
        <taxon>Pseudomonadati</taxon>
        <taxon>Pseudomonadota</taxon>
        <taxon>Alphaproteobacteria</taxon>
        <taxon>Hyphomicrobiales</taxon>
        <taxon>Nitrobacteraceae</taxon>
        <taxon>Bradyrhizobium</taxon>
    </lineage>
</organism>
<comment type="caution">
    <text evidence="3">The sequence shown here is derived from an EMBL/GenBank/DDBJ whole genome shotgun (WGS) entry which is preliminary data.</text>
</comment>
<sequence>MTDHDRALFDAILRNDFVSFVYRCFLHLNPGTKFLPNWHIQAIAYQLERIRRGEITRLIINMPPRYLKSITVSVAFPLFLLGLEPWRRIIAISYADDLSAKHASDFRSIAHARFYQRAFPSMRIARSTEGEVITTQRGFRKATSVSGTLTGLGGDVIIIDDPQKPIDALSETRRNSVNQWVPNTLMSRLDNKQTSAVILVMQRVHLDDLSGFLASSSDEWEVLSLPAIADTDAVVPIGPNEFHFRTSGDALHSTHESIETLRKLQQTLGPDVFAAQYQQAPVPAGGAMIKRDWLRYYDSAPPHEVGSRIIQSWDTAAKNGAQNDWSVCTTWQVADGNYYLLDLVRARFEYPVLRDTALGLAKRFKPHEILIEDASTGIALAQELREKGDCFVNPIKIEHDKIGRLYVQQAKFVAGRVWFPRNAPFLAELEMELLTFPQGRHDDQVDSISQALGYEDNGYDYTLSWV</sequence>
<accession>A0A5S4YIK2</accession>